<dbReference type="InterPro" id="IPR038545">
    <property type="entry name" value="Znf_DBF_sf"/>
</dbReference>
<evidence type="ECO:0000256" key="3">
    <source>
        <dbReference type="ARBA" id="ARBA00022833"/>
    </source>
</evidence>
<evidence type="ECO:0000256" key="1">
    <source>
        <dbReference type="ARBA" id="ARBA00022723"/>
    </source>
</evidence>
<evidence type="ECO:0000313" key="8">
    <source>
        <dbReference type="Proteomes" id="UP001642483"/>
    </source>
</evidence>
<accession>A0ABP0FXX9</accession>
<reference evidence="7 8" key="1">
    <citation type="submission" date="2024-02" db="EMBL/GenBank/DDBJ databases">
        <authorList>
            <person name="Daric V."/>
            <person name="Darras S."/>
        </authorList>
    </citation>
    <scope>NUCLEOTIDE SEQUENCE [LARGE SCALE GENOMIC DNA]</scope>
</reference>
<comment type="caution">
    <text evidence="7">The sequence shown here is derived from an EMBL/GenBank/DDBJ whole genome shotgun (WGS) entry which is preliminary data.</text>
</comment>
<dbReference type="Gene3D" id="6.10.250.3410">
    <property type="entry name" value="DBF zinc finger"/>
    <property type="match status" value="1"/>
</dbReference>
<keyword evidence="1" id="KW-0479">Metal-binding</keyword>
<evidence type="ECO:0000256" key="4">
    <source>
        <dbReference type="PROSITE-ProRule" id="PRU00600"/>
    </source>
</evidence>
<feature type="region of interest" description="Disordered" evidence="5">
    <location>
        <begin position="296"/>
        <end position="330"/>
    </location>
</feature>
<dbReference type="EMBL" id="CAWYQH010000097">
    <property type="protein sequence ID" value="CAK8683508.1"/>
    <property type="molecule type" value="Genomic_DNA"/>
</dbReference>
<feature type="domain" description="DBF4-type" evidence="6">
    <location>
        <begin position="201"/>
        <end position="250"/>
    </location>
</feature>
<sequence>MEKQHPLVGKRFFIDPKVEKHMKLKIKDGLTKLGGKVEEFLDGGIHFAVTSSSNLEKVSKYKGQKVAEQSPFNTSGTQKSINTNNRWKDLAKRAGAKQNSSTNVVDTARKLGIKLRSTSEVWHWLAKQLACTGPPDAGPSSRPIEIKLKEPCLKIEDEKSKPIYDEFETFSQLNLSVAGNKCPIVNESLPMYKKTTDKKKLAEKKGFCECCQRSYLNERKHRKDVQHINFGEVANHYEKLDKYITTNNLDLSSFLRRQVMFLPVEHEADREENINTKHRHDRICCQDFKPDMSSLTSTCEETKNRSEGKSLTTTESSTKHSKSLTRRTSPRKLASIKISLNAEPCNTSENKVLESSFKTTPHKQSQMPQITTILTSETAVSDKRVKKSSPKKFLRSMKTTNKPQITNKICDVDHYEQTISFETSPVTRSKLKSHHMYTDKTSATIKLEVSESVCTPKTKSPCHALTRVGKRKRSPMKAKTPHDKLNSSSEFASPVFSKSSRRKLDTSTEIPSEKYGFTRTSQATQSTDDLIMLLNSSTRDSLLGSEFLGFESA</sequence>
<evidence type="ECO:0000256" key="2">
    <source>
        <dbReference type="ARBA" id="ARBA00022771"/>
    </source>
</evidence>
<dbReference type="InterPro" id="IPR051590">
    <property type="entry name" value="Replication_Regulatory_Kinase"/>
</dbReference>
<proteinExistence type="predicted"/>
<dbReference type="Proteomes" id="UP001642483">
    <property type="component" value="Unassembled WGS sequence"/>
</dbReference>
<gene>
    <name evidence="7" type="ORF">CVLEPA_LOCUS14576</name>
</gene>
<dbReference type="PANTHER" id="PTHR15375">
    <property type="entry name" value="ACTIVATOR OF S-PHASE KINASE-RELATED"/>
    <property type="match status" value="1"/>
</dbReference>
<keyword evidence="2 4" id="KW-0863">Zinc-finger</keyword>
<dbReference type="PANTHER" id="PTHR15375:SF26">
    <property type="entry name" value="PROTEIN CHIFFON"/>
    <property type="match status" value="1"/>
</dbReference>
<dbReference type="PROSITE" id="PS51265">
    <property type="entry name" value="ZF_DBF4"/>
    <property type="match status" value="1"/>
</dbReference>
<dbReference type="InterPro" id="IPR006572">
    <property type="entry name" value="Znf_DBF"/>
</dbReference>
<name>A0ABP0FXX9_CLALP</name>
<evidence type="ECO:0000313" key="7">
    <source>
        <dbReference type="EMBL" id="CAK8683508.1"/>
    </source>
</evidence>
<feature type="compositionally biased region" description="Basic residues" evidence="5">
    <location>
        <begin position="319"/>
        <end position="330"/>
    </location>
</feature>
<evidence type="ECO:0000259" key="6">
    <source>
        <dbReference type="PROSITE" id="PS51265"/>
    </source>
</evidence>
<feature type="region of interest" description="Disordered" evidence="5">
    <location>
        <begin position="469"/>
        <end position="521"/>
    </location>
</feature>
<evidence type="ECO:0000256" key="5">
    <source>
        <dbReference type="SAM" id="MobiDB-lite"/>
    </source>
</evidence>
<dbReference type="Pfam" id="PF07535">
    <property type="entry name" value="zf-DBF"/>
    <property type="match status" value="1"/>
</dbReference>
<protein>
    <recommendedName>
        <fullName evidence="6">DBF4-type domain-containing protein</fullName>
    </recommendedName>
</protein>
<keyword evidence="3" id="KW-0862">Zinc</keyword>
<keyword evidence="8" id="KW-1185">Reference proteome</keyword>
<organism evidence="7 8">
    <name type="scientific">Clavelina lepadiformis</name>
    <name type="common">Light-bulb sea squirt</name>
    <name type="synonym">Ascidia lepadiformis</name>
    <dbReference type="NCBI Taxonomy" id="159417"/>
    <lineage>
        <taxon>Eukaryota</taxon>
        <taxon>Metazoa</taxon>
        <taxon>Chordata</taxon>
        <taxon>Tunicata</taxon>
        <taxon>Ascidiacea</taxon>
        <taxon>Aplousobranchia</taxon>
        <taxon>Clavelinidae</taxon>
        <taxon>Clavelina</taxon>
    </lineage>
</organism>